<feature type="domain" description="RNA-binding S4" evidence="6">
    <location>
        <begin position="17"/>
        <end position="79"/>
    </location>
</feature>
<evidence type="ECO:0000256" key="4">
    <source>
        <dbReference type="PROSITE-ProRule" id="PRU00182"/>
    </source>
</evidence>
<comment type="similarity">
    <text evidence="1 5">Belongs to the pseudouridine synthase RsuA family.</text>
</comment>
<dbReference type="InterPro" id="IPR042092">
    <property type="entry name" value="PsdUridine_s_RsuA/RluB/E/F_cat"/>
</dbReference>
<dbReference type="Gene3D" id="3.10.290.10">
    <property type="entry name" value="RNA-binding S4 domain"/>
    <property type="match status" value="1"/>
</dbReference>
<dbReference type="InterPro" id="IPR020094">
    <property type="entry name" value="TruA/RsuA/RluB/E/F_N"/>
</dbReference>
<dbReference type="KEGG" id="alus:STSP2_02116"/>
<dbReference type="SUPFAM" id="SSF55120">
    <property type="entry name" value="Pseudouridine synthase"/>
    <property type="match status" value="1"/>
</dbReference>
<dbReference type="GO" id="GO:0003723">
    <property type="term" value="F:RNA binding"/>
    <property type="evidence" value="ECO:0007669"/>
    <property type="project" value="UniProtKB-KW"/>
</dbReference>
<accession>A0A1U9NM03</accession>
<evidence type="ECO:0000256" key="3">
    <source>
        <dbReference type="ARBA" id="ARBA00023235"/>
    </source>
</evidence>
<dbReference type="SUPFAM" id="SSF55174">
    <property type="entry name" value="Alpha-L RNA-binding motif"/>
    <property type="match status" value="1"/>
</dbReference>
<dbReference type="InterPro" id="IPR006145">
    <property type="entry name" value="PsdUridine_synth_RsuA/RluA"/>
</dbReference>
<organism evidence="7 8">
    <name type="scientific">Anaerohalosphaera lusitana</name>
    <dbReference type="NCBI Taxonomy" id="1936003"/>
    <lineage>
        <taxon>Bacteria</taxon>
        <taxon>Pseudomonadati</taxon>
        <taxon>Planctomycetota</taxon>
        <taxon>Phycisphaerae</taxon>
        <taxon>Sedimentisphaerales</taxon>
        <taxon>Anaerohalosphaeraceae</taxon>
        <taxon>Anaerohalosphaera</taxon>
    </lineage>
</organism>
<proteinExistence type="inferred from homology"/>
<dbReference type="GO" id="GO:0005829">
    <property type="term" value="C:cytosol"/>
    <property type="evidence" value="ECO:0007669"/>
    <property type="project" value="UniProtKB-ARBA"/>
</dbReference>
<dbReference type="EC" id="5.4.99.-" evidence="5"/>
<dbReference type="Proteomes" id="UP000189674">
    <property type="component" value="Chromosome"/>
</dbReference>
<dbReference type="InterPro" id="IPR020103">
    <property type="entry name" value="PsdUridine_synth_cat_dom_sf"/>
</dbReference>
<dbReference type="InterPro" id="IPR036986">
    <property type="entry name" value="S4_RNA-bd_sf"/>
</dbReference>
<dbReference type="PROSITE" id="PS50889">
    <property type="entry name" value="S4"/>
    <property type="match status" value="1"/>
</dbReference>
<dbReference type="FunFam" id="3.10.290.10:FF:000003">
    <property type="entry name" value="Pseudouridine synthase"/>
    <property type="match status" value="1"/>
</dbReference>
<evidence type="ECO:0000256" key="2">
    <source>
        <dbReference type="ARBA" id="ARBA00022884"/>
    </source>
</evidence>
<dbReference type="EMBL" id="CP019791">
    <property type="protein sequence ID" value="AQT68939.1"/>
    <property type="molecule type" value="Genomic_DNA"/>
</dbReference>
<dbReference type="RefSeq" id="WP_146662345.1">
    <property type="nucleotide sequence ID" value="NZ_CP019791.1"/>
</dbReference>
<name>A0A1U9NM03_9BACT</name>
<dbReference type="CDD" id="cd02870">
    <property type="entry name" value="PseudoU_synth_RsuA_like"/>
    <property type="match status" value="1"/>
</dbReference>
<dbReference type="OrthoDB" id="9807213at2"/>
<dbReference type="Pfam" id="PF00849">
    <property type="entry name" value="PseudoU_synth_2"/>
    <property type="match status" value="1"/>
</dbReference>
<reference evidence="8" key="1">
    <citation type="submission" date="2017-02" db="EMBL/GenBank/DDBJ databases">
        <title>Comparative genomics and description of representatives of a novel lineage of planctomycetes thriving in anoxic sediments.</title>
        <authorList>
            <person name="Spring S."/>
            <person name="Bunk B."/>
            <person name="Sproer C."/>
        </authorList>
    </citation>
    <scope>NUCLEOTIDE SEQUENCE [LARGE SCALE GENOMIC DNA]</scope>
    <source>
        <strain evidence="8">ST-NAGAB-D1</strain>
    </source>
</reference>
<dbReference type="InterPro" id="IPR050343">
    <property type="entry name" value="RsuA_PseudoU_synthase"/>
</dbReference>
<sequence>MAKRKPKQVKNKTQDKERLQKVMASAGVDSRRKCEDLILEGAVEVNGVMVNELPAFVDPDKDEIKVSGKRLKRPERVYFLLNKPRGYICTNKDPHGRKKAIDLIDTKERLISVGRLDAETTGALILTNDTGLANLLTHPKYELSKTYEVKLRGSVEGEDLEKLKKGLWLAEGRTNRAAVKVLSRTPKDTIVEITIRQGLNRQIRRMFARVGYKVKRLKRTKIGNIEMKGLPVGAYRTLTKSQVAYLKRVTAGRKGGRKKKK</sequence>
<evidence type="ECO:0000313" key="7">
    <source>
        <dbReference type="EMBL" id="AQT68939.1"/>
    </source>
</evidence>
<dbReference type="CDD" id="cd00165">
    <property type="entry name" value="S4"/>
    <property type="match status" value="1"/>
</dbReference>
<evidence type="ECO:0000256" key="5">
    <source>
        <dbReference type="RuleBase" id="RU003887"/>
    </source>
</evidence>
<dbReference type="NCBIfam" id="TIGR00093">
    <property type="entry name" value="pseudouridine synthase"/>
    <property type="match status" value="1"/>
</dbReference>
<dbReference type="PANTHER" id="PTHR47683">
    <property type="entry name" value="PSEUDOURIDINE SYNTHASE FAMILY PROTEIN-RELATED"/>
    <property type="match status" value="1"/>
</dbReference>
<dbReference type="AlphaFoldDB" id="A0A1U9NM03"/>
<dbReference type="STRING" id="1936003.STSP2_02116"/>
<keyword evidence="2 4" id="KW-0694">RNA-binding</keyword>
<dbReference type="SMART" id="SM00363">
    <property type="entry name" value="S4"/>
    <property type="match status" value="1"/>
</dbReference>
<dbReference type="PROSITE" id="PS01149">
    <property type="entry name" value="PSI_RSU"/>
    <property type="match status" value="1"/>
</dbReference>
<evidence type="ECO:0000256" key="1">
    <source>
        <dbReference type="ARBA" id="ARBA00008348"/>
    </source>
</evidence>
<dbReference type="Gene3D" id="3.30.70.580">
    <property type="entry name" value="Pseudouridine synthase I, catalytic domain, N-terminal subdomain"/>
    <property type="match status" value="1"/>
</dbReference>
<dbReference type="GO" id="GO:0120159">
    <property type="term" value="F:rRNA pseudouridine synthase activity"/>
    <property type="evidence" value="ECO:0007669"/>
    <property type="project" value="UniProtKB-ARBA"/>
</dbReference>
<dbReference type="Gene3D" id="3.30.70.1560">
    <property type="entry name" value="Alpha-L RNA-binding motif"/>
    <property type="match status" value="1"/>
</dbReference>
<keyword evidence="8" id="KW-1185">Reference proteome</keyword>
<evidence type="ECO:0000313" key="8">
    <source>
        <dbReference type="Proteomes" id="UP000189674"/>
    </source>
</evidence>
<dbReference type="FunFam" id="3.30.70.1560:FF:000001">
    <property type="entry name" value="Pseudouridine synthase"/>
    <property type="match status" value="1"/>
</dbReference>
<evidence type="ECO:0000259" key="6">
    <source>
        <dbReference type="SMART" id="SM00363"/>
    </source>
</evidence>
<dbReference type="InterPro" id="IPR018496">
    <property type="entry name" value="PsdUridine_synth_RsuA/RluB_CS"/>
</dbReference>
<keyword evidence="3 5" id="KW-0413">Isomerase</keyword>
<dbReference type="PANTHER" id="PTHR47683:SF2">
    <property type="entry name" value="RNA-BINDING S4 DOMAIN-CONTAINING PROTEIN"/>
    <property type="match status" value="1"/>
</dbReference>
<dbReference type="GO" id="GO:0000455">
    <property type="term" value="P:enzyme-directed rRNA pseudouridine synthesis"/>
    <property type="evidence" value="ECO:0007669"/>
    <property type="project" value="UniProtKB-ARBA"/>
</dbReference>
<dbReference type="Pfam" id="PF01479">
    <property type="entry name" value="S4"/>
    <property type="match status" value="1"/>
</dbReference>
<gene>
    <name evidence="7" type="primary">rluB</name>
    <name evidence="7" type="ORF">STSP2_02116</name>
</gene>
<dbReference type="InterPro" id="IPR000748">
    <property type="entry name" value="PsdUridine_synth_RsuA/RluB/E/F"/>
</dbReference>
<protein>
    <recommendedName>
        <fullName evidence="5">Pseudouridine synthase</fullName>
        <ecNumber evidence="5">5.4.99.-</ecNumber>
    </recommendedName>
</protein>
<dbReference type="InterPro" id="IPR002942">
    <property type="entry name" value="S4_RNA-bd"/>
</dbReference>